<evidence type="ECO:0000256" key="5">
    <source>
        <dbReference type="ARBA" id="ARBA00023136"/>
    </source>
</evidence>
<feature type="transmembrane region" description="Helical" evidence="6">
    <location>
        <begin position="266"/>
        <end position="293"/>
    </location>
</feature>
<feature type="transmembrane region" description="Helical" evidence="6">
    <location>
        <begin position="194"/>
        <end position="213"/>
    </location>
</feature>
<evidence type="ECO:0008006" key="9">
    <source>
        <dbReference type="Google" id="ProtNLM"/>
    </source>
</evidence>
<evidence type="ECO:0000256" key="4">
    <source>
        <dbReference type="ARBA" id="ARBA00022989"/>
    </source>
</evidence>
<keyword evidence="5 6" id="KW-0472">Membrane</keyword>
<keyword evidence="3 6" id="KW-0812">Transmembrane</keyword>
<evidence type="ECO:0000256" key="3">
    <source>
        <dbReference type="ARBA" id="ARBA00022692"/>
    </source>
</evidence>
<keyword evidence="2" id="KW-1003">Cell membrane</keyword>
<name>A0A420W6C9_9BACT</name>
<sequence length="302" mass="34385">MKKSSSLTVSFLILLIFIYFLYEYRVFSNLEQIVSNLDPLLLFISLLLYVSTYFFRAKRFTVMFPQISTKDLTAVMAVHTFFNNVFPFRSGEASFPIILKKFFGVELSISSGALLFARLLDLISLSFLFLISSLVVASHERKLLLIPLVSILAVTLVLVLALKLLKMLRNRFFVIGALFYFFNQFVSTRKLSLIALYSLLTWLFKFSSFYFILRAAGVNLNFFQTVFVSTFGEITTVLPVHSIGGFGTYEAGLVGGFKLLGVKTSYALTVAFYFHVILLVMSGLLALAGWVYLQFRLKRVYR</sequence>
<evidence type="ECO:0000313" key="8">
    <source>
        <dbReference type="Proteomes" id="UP000280881"/>
    </source>
</evidence>
<feature type="transmembrane region" description="Helical" evidence="6">
    <location>
        <begin position="39"/>
        <end position="55"/>
    </location>
</feature>
<keyword evidence="8" id="KW-1185">Reference proteome</keyword>
<protein>
    <recommendedName>
        <fullName evidence="9">Lysylphosphatidylglycerol synthase-like protein</fullName>
    </recommendedName>
</protein>
<feature type="transmembrane region" description="Helical" evidence="6">
    <location>
        <begin position="7"/>
        <end position="27"/>
    </location>
</feature>
<evidence type="ECO:0000256" key="2">
    <source>
        <dbReference type="ARBA" id="ARBA00022475"/>
    </source>
</evidence>
<dbReference type="RefSeq" id="WP_121170877.1">
    <property type="nucleotide sequence ID" value="NZ_RBIE01000002.1"/>
</dbReference>
<dbReference type="AlphaFoldDB" id="A0A420W6C9"/>
<keyword evidence="4 6" id="KW-1133">Transmembrane helix</keyword>
<proteinExistence type="predicted"/>
<dbReference type="GO" id="GO:0005886">
    <property type="term" value="C:plasma membrane"/>
    <property type="evidence" value="ECO:0007669"/>
    <property type="project" value="UniProtKB-SubCell"/>
</dbReference>
<dbReference type="Pfam" id="PF03706">
    <property type="entry name" value="LPG_synthase_TM"/>
    <property type="match status" value="1"/>
</dbReference>
<comment type="subcellular location">
    <subcellularLocation>
        <location evidence="1">Cell membrane</location>
        <topology evidence="1">Multi-pass membrane protein</topology>
    </subcellularLocation>
</comment>
<gene>
    <name evidence="7" type="ORF">C7457_1103</name>
</gene>
<feature type="transmembrane region" description="Helical" evidence="6">
    <location>
        <begin position="119"/>
        <end position="137"/>
    </location>
</feature>
<reference evidence="7 8" key="1">
    <citation type="submission" date="2018-10" db="EMBL/GenBank/DDBJ databases">
        <title>Genomic Encyclopedia of Type Strains, Phase IV (KMG-IV): sequencing the most valuable type-strain genomes for metagenomic binning, comparative biology and taxonomic classification.</title>
        <authorList>
            <person name="Goeker M."/>
        </authorList>
    </citation>
    <scope>NUCLEOTIDE SEQUENCE [LARGE SCALE GENOMIC DNA]</scope>
    <source>
        <strain evidence="7 8">DSM 15521</strain>
    </source>
</reference>
<dbReference type="OrthoDB" id="421014at2"/>
<comment type="caution">
    <text evidence="7">The sequence shown here is derived from an EMBL/GenBank/DDBJ whole genome shotgun (WGS) entry which is preliminary data.</text>
</comment>
<dbReference type="InterPro" id="IPR022791">
    <property type="entry name" value="L-PG_synthase/AglD"/>
</dbReference>
<dbReference type="PANTHER" id="PTHR39087:SF2">
    <property type="entry name" value="UPF0104 MEMBRANE PROTEIN MJ1595"/>
    <property type="match status" value="1"/>
</dbReference>
<evidence type="ECO:0000256" key="6">
    <source>
        <dbReference type="SAM" id="Phobius"/>
    </source>
</evidence>
<evidence type="ECO:0000313" key="7">
    <source>
        <dbReference type="EMBL" id="RKQ61662.1"/>
    </source>
</evidence>
<accession>A0A420W6C9</accession>
<organism evidence="7 8">
    <name type="scientific">Thermovibrio guaymasensis</name>
    <dbReference type="NCBI Taxonomy" id="240167"/>
    <lineage>
        <taxon>Bacteria</taxon>
        <taxon>Pseudomonadati</taxon>
        <taxon>Aquificota</taxon>
        <taxon>Aquificia</taxon>
        <taxon>Desulfurobacteriales</taxon>
        <taxon>Desulfurobacteriaceae</taxon>
        <taxon>Thermovibrio</taxon>
    </lineage>
</organism>
<dbReference type="EMBL" id="RBIE01000002">
    <property type="protein sequence ID" value="RKQ61662.1"/>
    <property type="molecule type" value="Genomic_DNA"/>
</dbReference>
<feature type="transmembrane region" description="Helical" evidence="6">
    <location>
        <begin position="143"/>
        <end position="165"/>
    </location>
</feature>
<evidence type="ECO:0000256" key="1">
    <source>
        <dbReference type="ARBA" id="ARBA00004651"/>
    </source>
</evidence>
<feature type="transmembrane region" description="Helical" evidence="6">
    <location>
        <begin position="225"/>
        <end position="246"/>
    </location>
</feature>
<dbReference type="PANTHER" id="PTHR39087">
    <property type="entry name" value="UPF0104 MEMBRANE PROTEIN MJ1595"/>
    <property type="match status" value="1"/>
</dbReference>
<dbReference type="Proteomes" id="UP000280881">
    <property type="component" value="Unassembled WGS sequence"/>
</dbReference>